<dbReference type="EMBL" id="LR721910">
    <property type="protein sequence ID" value="VVW84781.1"/>
    <property type="molecule type" value="Genomic_DNA"/>
</dbReference>
<organism evidence="3">
    <name type="scientific">Nymphaea colorata</name>
    <name type="common">pocket water lily</name>
    <dbReference type="NCBI Taxonomy" id="210225"/>
    <lineage>
        <taxon>Eukaryota</taxon>
        <taxon>Viridiplantae</taxon>
        <taxon>Streptophyta</taxon>
        <taxon>Embryophyta</taxon>
        <taxon>Tracheophyta</taxon>
        <taxon>Spermatophyta</taxon>
        <taxon>Magnoliopsida</taxon>
        <taxon>Nymphaeales</taxon>
        <taxon>Nymphaeaceae</taxon>
        <taxon>Nymphaea</taxon>
    </lineage>
</organism>
<proteinExistence type="predicted"/>
<dbReference type="SUPFAM" id="SSF81665">
    <property type="entry name" value="Calcium ATPase, transmembrane domain M"/>
    <property type="match status" value="1"/>
</dbReference>
<evidence type="ECO:0000259" key="2">
    <source>
        <dbReference type="Pfam" id="PF00689"/>
    </source>
</evidence>
<dbReference type="Gene3D" id="1.20.1110.10">
    <property type="entry name" value="Calcium-transporting ATPase, transmembrane domain"/>
    <property type="match status" value="1"/>
</dbReference>
<evidence type="ECO:0000313" key="3">
    <source>
        <dbReference type="EMBL" id="VVW84781.1"/>
    </source>
</evidence>
<evidence type="ECO:0000256" key="1">
    <source>
        <dbReference type="SAM" id="Phobius"/>
    </source>
</evidence>
<keyword evidence="1" id="KW-0472">Membrane</keyword>
<keyword evidence="1" id="KW-1133">Transmembrane helix</keyword>
<feature type="transmembrane region" description="Helical" evidence="1">
    <location>
        <begin position="41"/>
        <end position="60"/>
    </location>
</feature>
<dbReference type="InterPro" id="IPR006068">
    <property type="entry name" value="ATPase_P-typ_cation-transptr_C"/>
</dbReference>
<name>A0A5K1H5U5_9MAGN</name>
<keyword evidence="1" id="KW-0812">Transmembrane</keyword>
<reference evidence="3" key="1">
    <citation type="submission" date="2019-09" db="EMBL/GenBank/DDBJ databases">
        <authorList>
            <person name="Zhang L."/>
        </authorList>
    </citation>
    <scope>NUCLEOTIDE SEQUENCE</scope>
</reference>
<dbReference type="AlphaFoldDB" id="A0A5K1H5U5"/>
<feature type="domain" description="Cation-transporting P-type ATPase C-terminal" evidence="2">
    <location>
        <begin position="8"/>
        <end position="67"/>
    </location>
</feature>
<accession>A0A5K1H5U5</accession>
<dbReference type="Pfam" id="PF00689">
    <property type="entry name" value="Cation_ATPase_C"/>
    <property type="match status" value="1"/>
</dbReference>
<sequence length="87" mass="10067">MTLIYSGPNKHMFGGVLLETCLFIFLLYTPGVNNVFGGRPLPFFLLGIPGLGFSMLLLLWEETRKRLMNWDYHGDGTPNWFQRSLLW</sequence>
<protein>
    <recommendedName>
        <fullName evidence="2">Cation-transporting P-type ATPase C-terminal domain-containing protein</fullName>
    </recommendedName>
</protein>
<feature type="transmembrane region" description="Helical" evidence="1">
    <location>
        <begin position="12"/>
        <end position="29"/>
    </location>
</feature>
<dbReference type="InterPro" id="IPR023298">
    <property type="entry name" value="ATPase_P-typ_TM_dom_sf"/>
</dbReference>
<gene>
    <name evidence="3" type="ORF">NYM_LOCUS29060</name>
</gene>